<dbReference type="KEGG" id="ssw:SSGZ1_1548"/>
<dbReference type="PANTHER" id="PTHR10908:SF0">
    <property type="entry name" value="SEROTONIN N-ACETYLTRANSFERASE"/>
    <property type="match status" value="1"/>
</dbReference>
<reference evidence="4 5" key="1">
    <citation type="journal article" date="2009" name="J. Infect. Dis.">
        <title>Clinical, experimental, and genomic differences between intermediately pathogenic, highly pathogenic, and epidemic Streptococcus suis.</title>
        <authorList>
            <person name="Ye C."/>
            <person name="Zheng H."/>
            <person name="Zhang J."/>
            <person name="Jing H."/>
            <person name="Wang L."/>
            <person name="Xiong Y."/>
            <person name="Wang W."/>
            <person name="Zhou Z."/>
            <person name="Sun Q."/>
            <person name="Luo X."/>
            <person name="Du H."/>
            <person name="Gottschalk M."/>
            <person name="Xu J."/>
        </authorList>
    </citation>
    <scope>NUCLEOTIDE SEQUENCE [LARGE SCALE GENOMIC DNA]</scope>
    <source>
        <strain evidence="4 5">GZ1</strain>
    </source>
</reference>
<evidence type="ECO:0000256" key="1">
    <source>
        <dbReference type="ARBA" id="ARBA00022679"/>
    </source>
</evidence>
<sequence>MNIPSKDSCQILQITSNKKKDGGLWPLFFRYIREKIMEIRFATPSDLEQVVLIENANFSKEERIAESVLATYLNTLSKTCLIMEHDEEIAGYLLSCPSVSQTVTDDIFYLTESDMPTGGHLAIASLSVADAYKGQGVGTLLLAAIKEVALAGGFEGVSLTCKRYLISYYEMNQFEDFGPSLSQFGGQRWSDMYWKAL</sequence>
<evidence type="ECO:0000259" key="3">
    <source>
        <dbReference type="PROSITE" id="PS51186"/>
    </source>
</evidence>
<dbReference type="EMBL" id="CP000837">
    <property type="protein sequence ID" value="ADE32004.1"/>
    <property type="molecule type" value="Genomic_DNA"/>
</dbReference>
<evidence type="ECO:0000313" key="4">
    <source>
        <dbReference type="EMBL" id="ADE32004.1"/>
    </source>
</evidence>
<name>D5AJI9_STRGZ</name>
<dbReference type="HOGENOM" id="CLU_061829_2_0_9"/>
<gene>
    <name evidence="4" type="ordered locus">SSGZ1_1548</name>
</gene>
<evidence type="ECO:0000313" key="5">
    <source>
        <dbReference type="Proteomes" id="UP000002359"/>
    </source>
</evidence>
<dbReference type="InterPro" id="IPR016181">
    <property type="entry name" value="Acyl_CoA_acyltransferase"/>
</dbReference>
<dbReference type="PATRIC" id="fig|423211.3.peg.1524"/>
<accession>D5AJI9</accession>
<dbReference type="PROSITE" id="PS51186">
    <property type="entry name" value="GNAT"/>
    <property type="match status" value="1"/>
</dbReference>
<keyword evidence="2" id="KW-0012">Acyltransferase</keyword>
<dbReference type="AlphaFoldDB" id="D5AJI9"/>
<dbReference type="GO" id="GO:0008080">
    <property type="term" value="F:N-acetyltransferase activity"/>
    <property type="evidence" value="ECO:0007669"/>
    <property type="project" value="UniProtKB-ARBA"/>
</dbReference>
<organism evidence="4 5">
    <name type="scientific">Streptococcus suis (strain GZ1)</name>
    <dbReference type="NCBI Taxonomy" id="423211"/>
    <lineage>
        <taxon>Bacteria</taxon>
        <taxon>Bacillati</taxon>
        <taxon>Bacillota</taxon>
        <taxon>Bacilli</taxon>
        <taxon>Lactobacillales</taxon>
        <taxon>Streptococcaceae</taxon>
        <taxon>Streptococcus</taxon>
    </lineage>
</organism>
<dbReference type="SUPFAM" id="SSF55729">
    <property type="entry name" value="Acyl-CoA N-acyltransferases (Nat)"/>
    <property type="match status" value="1"/>
</dbReference>
<evidence type="ECO:0000256" key="2">
    <source>
        <dbReference type="ARBA" id="ARBA00023315"/>
    </source>
</evidence>
<dbReference type="Proteomes" id="UP000002359">
    <property type="component" value="Chromosome"/>
</dbReference>
<dbReference type="Gene3D" id="3.40.630.30">
    <property type="match status" value="1"/>
</dbReference>
<dbReference type="InterPro" id="IPR000182">
    <property type="entry name" value="GNAT_dom"/>
</dbReference>
<feature type="domain" description="N-acetyltransferase" evidence="3">
    <location>
        <begin position="37"/>
        <end position="197"/>
    </location>
</feature>
<dbReference type="CDD" id="cd04301">
    <property type="entry name" value="NAT_SF"/>
    <property type="match status" value="1"/>
</dbReference>
<dbReference type="InterPro" id="IPR051635">
    <property type="entry name" value="SNAT-like"/>
</dbReference>
<proteinExistence type="predicted"/>
<dbReference type="PANTHER" id="PTHR10908">
    <property type="entry name" value="SEROTONIN N-ACETYLTRANSFERASE"/>
    <property type="match status" value="1"/>
</dbReference>
<keyword evidence="1 4" id="KW-0808">Transferase</keyword>
<protein>
    <submittedName>
        <fullName evidence="4">GCN5-related N-acetyltransferase</fullName>
    </submittedName>
</protein>
<dbReference type="Pfam" id="PF00583">
    <property type="entry name" value="Acetyltransf_1"/>
    <property type="match status" value="1"/>
</dbReference>